<evidence type="ECO:0000313" key="3">
    <source>
        <dbReference type="Proteomes" id="UP000799770"/>
    </source>
</evidence>
<feature type="compositionally biased region" description="Basic and acidic residues" evidence="1">
    <location>
        <begin position="148"/>
        <end position="160"/>
    </location>
</feature>
<keyword evidence="3" id="KW-1185">Reference proteome</keyword>
<feature type="compositionally biased region" description="Basic residues" evidence="1">
    <location>
        <begin position="138"/>
        <end position="147"/>
    </location>
</feature>
<feature type="compositionally biased region" description="Basic residues" evidence="1">
    <location>
        <begin position="206"/>
        <end position="217"/>
    </location>
</feature>
<gene>
    <name evidence="2" type="ORF">BDV96DRAFT_652096</name>
</gene>
<dbReference type="PANTHER" id="PTHR40132:SF1">
    <property type="entry name" value="PRE-MRNA-SPLICING FACTOR 38B"/>
    <property type="match status" value="1"/>
</dbReference>
<dbReference type="EMBL" id="ML977343">
    <property type="protein sequence ID" value="KAF2109242.1"/>
    <property type="molecule type" value="Genomic_DNA"/>
</dbReference>
<dbReference type="Proteomes" id="UP000799770">
    <property type="component" value="Unassembled WGS sequence"/>
</dbReference>
<sequence>MPPPQPMAGDDLDDDVYVANLLREDAKTAAKKYEFVGLGAFNPQRSANRAPRPNTSFLRNIIRQTDSHNAALLAKEAEESRARLKEMNLDRGQDRRGTPRGHGRLTPLALSDVDDRRPAKRKRSDYYDSDTETDRERERKRKLHRESRHRDSGKDRELDRGRHRKKDKRRQDDSEEDGFHQTSRHSRRDQNRKRRHRRDKEEDKRHSKRRERSRHRDKREESDARASSGSRSRSRSPHSYRYRKSSRQRDGHRSRSRTRVTGTRDSGRTSGKTSAEKRSPKRVPSVPGSDSDPLEAIVGPLPPPPQPAVRSRGRGAHKASSVGMDAKFSSAYDPTVDVRADSDIEDDWGDAVERSRDQQKWKQSGAERLRQAGFTDEQIKKWEKGDEKTEEDVVWAARGSTKEWDRGKVIGEDGDVTLKADFGRLT</sequence>
<feature type="compositionally biased region" description="Basic residues" evidence="1">
    <location>
        <begin position="232"/>
        <end position="246"/>
    </location>
</feature>
<feature type="compositionally biased region" description="Basic and acidic residues" evidence="1">
    <location>
        <begin position="353"/>
        <end position="370"/>
    </location>
</feature>
<proteinExistence type="predicted"/>
<feature type="region of interest" description="Disordered" evidence="1">
    <location>
        <begin position="86"/>
        <end position="327"/>
    </location>
</feature>
<feature type="compositionally biased region" description="Low complexity" evidence="1">
    <location>
        <begin position="259"/>
        <end position="273"/>
    </location>
</feature>
<accession>A0A6A5YQ82</accession>
<evidence type="ECO:0000313" key="2">
    <source>
        <dbReference type="EMBL" id="KAF2109242.1"/>
    </source>
</evidence>
<name>A0A6A5YQ82_9PLEO</name>
<feature type="compositionally biased region" description="Basic and acidic residues" evidence="1">
    <location>
        <begin position="86"/>
        <end position="97"/>
    </location>
</feature>
<feature type="compositionally biased region" description="Basic residues" evidence="1">
    <location>
        <begin position="182"/>
        <end position="198"/>
    </location>
</feature>
<dbReference type="OrthoDB" id="2431475at2759"/>
<evidence type="ECO:0008006" key="4">
    <source>
        <dbReference type="Google" id="ProtNLM"/>
    </source>
</evidence>
<protein>
    <recommendedName>
        <fullName evidence="4">Pre-mRNA-splicing factor 38B</fullName>
    </recommendedName>
</protein>
<reference evidence="2" key="1">
    <citation type="journal article" date="2020" name="Stud. Mycol.">
        <title>101 Dothideomycetes genomes: a test case for predicting lifestyles and emergence of pathogens.</title>
        <authorList>
            <person name="Haridas S."/>
            <person name="Albert R."/>
            <person name="Binder M."/>
            <person name="Bloem J."/>
            <person name="Labutti K."/>
            <person name="Salamov A."/>
            <person name="Andreopoulos B."/>
            <person name="Baker S."/>
            <person name="Barry K."/>
            <person name="Bills G."/>
            <person name="Bluhm B."/>
            <person name="Cannon C."/>
            <person name="Castanera R."/>
            <person name="Culley D."/>
            <person name="Daum C."/>
            <person name="Ezra D."/>
            <person name="Gonzalez J."/>
            <person name="Henrissat B."/>
            <person name="Kuo A."/>
            <person name="Liang C."/>
            <person name="Lipzen A."/>
            <person name="Lutzoni F."/>
            <person name="Magnuson J."/>
            <person name="Mondo S."/>
            <person name="Nolan M."/>
            <person name="Ohm R."/>
            <person name="Pangilinan J."/>
            <person name="Park H.-J."/>
            <person name="Ramirez L."/>
            <person name="Alfaro M."/>
            <person name="Sun H."/>
            <person name="Tritt A."/>
            <person name="Yoshinaga Y."/>
            <person name="Zwiers L.-H."/>
            <person name="Turgeon B."/>
            <person name="Goodwin S."/>
            <person name="Spatafora J."/>
            <person name="Crous P."/>
            <person name="Grigoriev I."/>
        </authorList>
    </citation>
    <scope>NUCLEOTIDE SEQUENCE</scope>
    <source>
        <strain evidence="2">CBS 627.86</strain>
    </source>
</reference>
<feature type="region of interest" description="Disordered" evidence="1">
    <location>
        <begin position="353"/>
        <end position="373"/>
    </location>
</feature>
<dbReference type="PANTHER" id="PTHR40132">
    <property type="entry name" value="PRE-MRNA-SPLICING FACTOR 38B"/>
    <property type="match status" value="1"/>
</dbReference>
<evidence type="ECO:0000256" key="1">
    <source>
        <dbReference type="SAM" id="MobiDB-lite"/>
    </source>
</evidence>
<dbReference type="AlphaFoldDB" id="A0A6A5YQ82"/>
<organism evidence="2 3">
    <name type="scientific">Lophiotrema nucula</name>
    <dbReference type="NCBI Taxonomy" id="690887"/>
    <lineage>
        <taxon>Eukaryota</taxon>
        <taxon>Fungi</taxon>
        <taxon>Dikarya</taxon>
        <taxon>Ascomycota</taxon>
        <taxon>Pezizomycotina</taxon>
        <taxon>Dothideomycetes</taxon>
        <taxon>Pleosporomycetidae</taxon>
        <taxon>Pleosporales</taxon>
        <taxon>Lophiotremataceae</taxon>
        <taxon>Lophiotrema</taxon>
    </lineage>
</organism>